<accession>X1DC07</accession>
<reference evidence="1" key="1">
    <citation type="journal article" date="2014" name="Front. Microbiol.">
        <title>High frequency of phylogenetically diverse reductive dehalogenase-homologous genes in deep subseafloor sedimentary metagenomes.</title>
        <authorList>
            <person name="Kawai M."/>
            <person name="Futagami T."/>
            <person name="Toyoda A."/>
            <person name="Takaki Y."/>
            <person name="Nishi S."/>
            <person name="Hori S."/>
            <person name="Arai W."/>
            <person name="Tsubouchi T."/>
            <person name="Morono Y."/>
            <person name="Uchiyama I."/>
            <person name="Ito T."/>
            <person name="Fujiyama A."/>
            <person name="Inagaki F."/>
            <person name="Takami H."/>
        </authorList>
    </citation>
    <scope>NUCLEOTIDE SEQUENCE</scope>
    <source>
        <strain evidence="1">Expedition CK06-06</strain>
    </source>
</reference>
<comment type="caution">
    <text evidence="1">The sequence shown here is derived from an EMBL/GenBank/DDBJ whole genome shotgun (WGS) entry which is preliminary data.</text>
</comment>
<proteinExistence type="predicted"/>
<feature type="non-terminal residue" evidence="1">
    <location>
        <position position="30"/>
    </location>
</feature>
<protein>
    <submittedName>
        <fullName evidence="1">Uncharacterized protein</fullName>
    </submittedName>
</protein>
<dbReference type="AlphaFoldDB" id="X1DC07"/>
<evidence type="ECO:0000313" key="1">
    <source>
        <dbReference type="EMBL" id="GAH02584.1"/>
    </source>
</evidence>
<gene>
    <name evidence="1" type="ORF">S01H4_39841</name>
</gene>
<name>X1DC07_9ZZZZ</name>
<dbReference type="EMBL" id="BART01021631">
    <property type="protein sequence ID" value="GAH02584.1"/>
    <property type="molecule type" value="Genomic_DNA"/>
</dbReference>
<sequence>MTASDVLCFLMLAQKLYLFYSRNAAGITSE</sequence>
<organism evidence="1">
    <name type="scientific">marine sediment metagenome</name>
    <dbReference type="NCBI Taxonomy" id="412755"/>
    <lineage>
        <taxon>unclassified sequences</taxon>
        <taxon>metagenomes</taxon>
        <taxon>ecological metagenomes</taxon>
    </lineage>
</organism>